<organism evidence="1 2">
    <name type="scientific">Mycolicibacterium sarraceniae</name>
    <dbReference type="NCBI Taxonomy" id="1534348"/>
    <lineage>
        <taxon>Bacteria</taxon>
        <taxon>Bacillati</taxon>
        <taxon>Actinomycetota</taxon>
        <taxon>Actinomycetes</taxon>
        <taxon>Mycobacteriales</taxon>
        <taxon>Mycobacteriaceae</taxon>
        <taxon>Mycolicibacterium</taxon>
    </lineage>
</organism>
<reference evidence="1 2" key="1">
    <citation type="journal article" date="2019" name="Emerg. Microbes Infect.">
        <title>Comprehensive subspecies identification of 175 nontuberculous mycobacteria species based on 7547 genomic profiles.</title>
        <authorList>
            <person name="Matsumoto Y."/>
            <person name="Kinjo T."/>
            <person name="Motooka D."/>
            <person name="Nabeya D."/>
            <person name="Jung N."/>
            <person name="Uechi K."/>
            <person name="Horii T."/>
            <person name="Iida T."/>
            <person name="Fujita J."/>
            <person name="Nakamura S."/>
        </authorList>
    </citation>
    <scope>NUCLEOTIDE SEQUENCE [LARGE SCALE GENOMIC DNA]</scope>
    <source>
        <strain evidence="1 2">JCM 30395</strain>
    </source>
</reference>
<evidence type="ECO:0000313" key="2">
    <source>
        <dbReference type="Proteomes" id="UP000466445"/>
    </source>
</evidence>
<name>A0A7I7SX69_9MYCO</name>
<keyword evidence="2" id="KW-1185">Reference proteome</keyword>
<gene>
    <name evidence="1" type="ORF">MSAR_47680</name>
</gene>
<protein>
    <submittedName>
        <fullName evidence="1">Uncharacterized protein</fullName>
    </submittedName>
</protein>
<proteinExistence type="predicted"/>
<dbReference type="EMBL" id="AP022595">
    <property type="protein sequence ID" value="BBY61632.1"/>
    <property type="molecule type" value="Genomic_DNA"/>
</dbReference>
<sequence>MDRDVRATCGASLSPDATAFARIVDDGGYPRAVQRFLGGWRASSCRDVELPVLDRRSGGRLVDAWAGSALIRVGTRGYRELIMRTGFTEIALSPSDPGSTIDMGVILDDHHPRRGRLSRCGRASWIRPRRVRGQWRSVERCPVMEYQRLQRVTDT</sequence>
<dbReference type="KEGG" id="msar:MSAR_47680"/>
<dbReference type="AlphaFoldDB" id="A0A7I7SX69"/>
<accession>A0A7I7SX69</accession>
<dbReference type="Proteomes" id="UP000466445">
    <property type="component" value="Chromosome"/>
</dbReference>
<evidence type="ECO:0000313" key="1">
    <source>
        <dbReference type="EMBL" id="BBY61632.1"/>
    </source>
</evidence>